<sequence length="163" mass="18684">MTTILNPMMADHESKFDCIARQVEQIARIIDYDEVERQNAKGNNEGFENLFQNENDVFRNRENPQLIPCGQNVDDVLVRLRANQVGEHYQFTRIVEDVLNRVGFNIGFMNRPYFVSAFPHNVQMAEVPRGVKDPKIITKFAGEVGESTTEHVVQYLVEIGNLA</sequence>
<keyword evidence="2" id="KW-1185">Reference proteome</keyword>
<accession>A0A444XQ14</accession>
<gene>
    <name evidence="1" type="ORF">Ahy_B09g097785</name>
</gene>
<evidence type="ECO:0000313" key="1">
    <source>
        <dbReference type="EMBL" id="RYQ91762.1"/>
    </source>
</evidence>
<dbReference type="Proteomes" id="UP000289738">
    <property type="component" value="Chromosome B09"/>
</dbReference>
<proteinExistence type="predicted"/>
<comment type="caution">
    <text evidence="1">The sequence shown here is derived from an EMBL/GenBank/DDBJ whole genome shotgun (WGS) entry which is preliminary data.</text>
</comment>
<name>A0A444XQ14_ARAHY</name>
<evidence type="ECO:0000313" key="2">
    <source>
        <dbReference type="Proteomes" id="UP000289738"/>
    </source>
</evidence>
<protein>
    <submittedName>
        <fullName evidence="1">Uncharacterized protein</fullName>
    </submittedName>
</protein>
<dbReference type="AlphaFoldDB" id="A0A444XQ14"/>
<organism evidence="1 2">
    <name type="scientific">Arachis hypogaea</name>
    <name type="common">Peanut</name>
    <dbReference type="NCBI Taxonomy" id="3818"/>
    <lineage>
        <taxon>Eukaryota</taxon>
        <taxon>Viridiplantae</taxon>
        <taxon>Streptophyta</taxon>
        <taxon>Embryophyta</taxon>
        <taxon>Tracheophyta</taxon>
        <taxon>Spermatophyta</taxon>
        <taxon>Magnoliopsida</taxon>
        <taxon>eudicotyledons</taxon>
        <taxon>Gunneridae</taxon>
        <taxon>Pentapetalae</taxon>
        <taxon>rosids</taxon>
        <taxon>fabids</taxon>
        <taxon>Fabales</taxon>
        <taxon>Fabaceae</taxon>
        <taxon>Papilionoideae</taxon>
        <taxon>50 kb inversion clade</taxon>
        <taxon>dalbergioids sensu lato</taxon>
        <taxon>Dalbergieae</taxon>
        <taxon>Pterocarpus clade</taxon>
        <taxon>Arachis</taxon>
    </lineage>
</organism>
<dbReference type="EMBL" id="SDMP01000019">
    <property type="protein sequence ID" value="RYQ91762.1"/>
    <property type="molecule type" value="Genomic_DNA"/>
</dbReference>
<reference evidence="1 2" key="1">
    <citation type="submission" date="2019-01" db="EMBL/GenBank/DDBJ databases">
        <title>Sequencing of cultivated peanut Arachis hypogaea provides insights into genome evolution and oil improvement.</title>
        <authorList>
            <person name="Chen X."/>
        </authorList>
    </citation>
    <scope>NUCLEOTIDE SEQUENCE [LARGE SCALE GENOMIC DNA]</scope>
    <source>
        <strain evidence="2">cv. Fuhuasheng</strain>
        <tissue evidence="1">Leaves</tissue>
    </source>
</reference>